<proteinExistence type="inferred from homology"/>
<evidence type="ECO:0000313" key="4">
    <source>
        <dbReference type="EMBL" id="PNS14155.1"/>
    </source>
</evidence>
<protein>
    <submittedName>
        <fullName evidence="4">50S ribosomal protein L24, chloroplastic</fullName>
    </submittedName>
</protein>
<gene>
    <name evidence="4" type="ORF">CAC42_6668</name>
</gene>
<evidence type="ECO:0000259" key="3">
    <source>
        <dbReference type="SMART" id="SM00739"/>
    </source>
</evidence>
<dbReference type="GO" id="GO:0003735">
    <property type="term" value="F:structural constituent of ribosome"/>
    <property type="evidence" value="ECO:0007669"/>
    <property type="project" value="InterPro"/>
</dbReference>
<dbReference type="Pfam" id="PF22682">
    <property type="entry name" value="Ribosomal_uL24m-like"/>
    <property type="match status" value="1"/>
</dbReference>
<dbReference type="EMBL" id="NKHZ01000088">
    <property type="protein sequence ID" value="PNS14155.1"/>
    <property type="molecule type" value="Genomic_DNA"/>
</dbReference>
<dbReference type="InterPro" id="IPR005824">
    <property type="entry name" value="KOW"/>
</dbReference>
<keyword evidence="5" id="KW-1185">Reference proteome</keyword>
<dbReference type="FunCoup" id="A0A2K1QG70">
    <property type="interactions" value="138"/>
</dbReference>
<feature type="region of interest" description="Disordered" evidence="2">
    <location>
        <begin position="1"/>
        <end position="25"/>
    </location>
</feature>
<dbReference type="InterPro" id="IPR014722">
    <property type="entry name" value="Rib_uL2_dom2"/>
</dbReference>
<dbReference type="Proteomes" id="UP000243797">
    <property type="component" value="Unassembled WGS sequence"/>
</dbReference>
<keyword evidence="4" id="KW-0687">Ribonucleoprotein</keyword>
<dbReference type="AlphaFoldDB" id="A0A2K1QG70"/>
<feature type="domain" description="KOW" evidence="3">
    <location>
        <begin position="105"/>
        <end position="132"/>
    </location>
</feature>
<name>A0A2K1QG70_9PEZI</name>
<dbReference type="GO" id="GO:0006412">
    <property type="term" value="P:translation"/>
    <property type="evidence" value="ECO:0007669"/>
    <property type="project" value="InterPro"/>
</dbReference>
<dbReference type="SMART" id="SM00739">
    <property type="entry name" value="KOW"/>
    <property type="match status" value="1"/>
</dbReference>
<dbReference type="InParanoid" id="A0A2K1QG70"/>
<dbReference type="PANTHER" id="PTHR12903">
    <property type="entry name" value="MITOCHONDRIAL RIBOSOMAL PROTEIN L24"/>
    <property type="match status" value="1"/>
</dbReference>
<sequence length="349" mass="40062">MEAPFKSVLSRVTRAQRSAARKAERWKEEAHQDQWHAYKMGLKYRQSEIRDKYKSERRVRREDWMTGPRLQPRYDVGVARTTFGTMDRNIDYPPKMPEKLRKKAFVDVGDRVLLMSGPDKGKIGKVKKVEEDKQIVDVEKLNRFNYVVPEWMAHENNQTYTPTVSSERSMPLKDVKLVAMIRDAAGFTRDVVVEEMEIRRGKAASGDKRGQRFIPGLKTHIPWPAKEEEIKEETDADTYRLTVDTPSFTPTLQRPPMPPSVLDELRNKYSKFRTRHDPEWIAQKQAEAVREQEKQAHLKALGMTAMEKNAAQYRARKAGPPTLSEDQLAAIGEVIAREKGIVGGSASPS</sequence>
<dbReference type="InterPro" id="IPR003256">
    <property type="entry name" value="Ribosomal_uL24"/>
</dbReference>
<organism evidence="4 5">
    <name type="scientific">Sphaceloma murrayae</name>
    <dbReference type="NCBI Taxonomy" id="2082308"/>
    <lineage>
        <taxon>Eukaryota</taxon>
        <taxon>Fungi</taxon>
        <taxon>Dikarya</taxon>
        <taxon>Ascomycota</taxon>
        <taxon>Pezizomycotina</taxon>
        <taxon>Dothideomycetes</taxon>
        <taxon>Dothideomycetidae</taxon>
        <taxon>Myriangiales</taxon>
        <taxon>Elsinoaceae</taxon>
        <taxon>Sphaceloma</taxon>
    </lineage>
</organism>
<evidence type="ECO:0000256" key="2">
    <source>
        <dbReference type="SAM" id="MobiDB-lite"/>
    </source>
</evidence>
<accession>A0A2K1QG70</accession>
<dbReference type="GO" id="GO:0005840">
    <property type="term" value="C:ribosome"/>
    <property type="evidence" value="ECO:0007669"/>
    <property type="project" value="UniProtKB-KW"/>
</dbReference>
<evidence type="ECO:0000256" key="1">
    <source>
        <dbReference type="ARBA" id="ARBA00010618"/>
    </source>
</evidence>
<evidence type="ECO:0000313" key="5">
    <source>
        <dbReference type="Proteomes" id="UP000243797"/>
    </source>
</evidence>
<dbReference type="OrthoDB" id="359154at2759"/>
<comment type="similarity">
    <text evidence="1">Belongs to the universal ribosomal protein uL24 family.</text>
</comment>
<dbReference type="InterPro" id="IPR008991">
    <property type="entry name" value="Translation_prot_SH3-like_sf"/>
</dbReference>
<dbReference type="Gene3D" id="2.30.30.30">
    <property type="match status" value="1"/>
</dbReference>
<dbReference type="SUPFAM" id="SSF50104">
    <property type="entry name" value="Translation proteins SH3-like domain"/>
    <property type="match status" value="1"/>
</dbReference>
<keyword evidence="4" id="KW-0689">Ribosomal protein</keyword>
<comment type="caution">
    <text evidence="4">The sequence shown here is derived from an EMBL/GenBank/DDBJ whole genome shotgun (WGS) entry which is preliminary data.</text>
</comment>
<dbReference type="STRING" id="2082308.A0A2K1QG70"/>
<reference evidence="4 5" key="1">
    <citation type="submission" date="2017-06" db="EMBL/GenBank/DDBJ databases">
        <title>Draft genome sequence of a variant of Elsinoe murrayae.</title>
        <authorList>
            <person name="Cheng Q."/>
        </authorList>
    </citation>
    <scope>NUCLEOTIDE SEQUENCE [LARGE SCALE GENOMIC DNA]</scope>
    <source>
        <strain evidence="4 5">CQ-2017a</strain>
    </source>
</reference>